<dbReference type="VEuPathDB" id="AmoebaDB:NF0033760"/>
<dbReference type="VEuPathDB" id="AmoebaDB:NfTy_093710"/>
<name>A0A6A5B5U1_NAEFO</name>
<gene>
    <name evidence="2" type="ORF">FDP41_008384</name>
</gene>
<feature type="region of interest" description="Disordered" evidence="1">
    <location>
        <begin position="255"/>
        <end position="336"/>
    </location>
</feature>
<keyword evidence="3" id="KW-1185">Reference proteome</keyword>
<proteinExistence type="predicted"/>
<dbReference type="GeneID" id="68115602"/>
<sequence>MSRYDHQTTITVGLNSKKLETIWYDKFMGRVPEVRMLATKDLLWTQFCRCIKEVERDAIRRQIGEKIISENEELHNELQSLIEILHDYRGETIKSEKQIEWERMSFQGDTVFKKVKLNIQTLTEMLKKQHDICVESDKEKQALSFILNESRPPSRPETPRPSSRHSSHSSDTSSSSGFSAGLEMSEVEKHLNFLSIEEVLCKIREAFSFEKEILQEDIEYIRELIDEEFSYNKSMQEYKVPSMSDLKALENKLQEKARISTPPPERTKSTPLKPLHPSITSSNSNRTATKEKILSRSITPSISLTTSTSTLPSRPSSTVSKLKTALRQSRELSKIQ</sequence>
<feature type="region of interest" description="Disordered" evidence="1">
    <location>
        <begin position="145"/>
        <end position="180"/>
    </location>
</feature>
<organism evidence="2 3">
    <name type="scientific">Naegleria fowleri</name>
    <name type="common">Brain eating amoeba</name>
    <dbReference type="NCBI Taxonomy" id="5763"/>
    <lineage>
        <taxon>Eukaryota</taxon>
        <taxon>Discoba</taxon>
        <taxon>Heterolobosea</taxon>
        <taxon>Tetramitia</taxon>
        <taxon>Eutetramitia</taxon>
        <taxon>Vahlkampfiidae</taxon>
        <taxon>Naegleria</taxon>
    </lineage>
</organism>
<dbReference type="InterPro" id="IPR031367">
    <property type="entry name" value="CCDC24"/>
</dbReference>
<dbReference type="OrthoDB" id="6022633at2759"/>
<reference evidence="2 3" key="1">
    <citation type="journal article" date="2019" name="Sci. Rep.">
        <title>Nanopore sequencing improves the draft genome of the human pathogenic amoeba Naegleria fowleri.</title>
        <authorList>
            <person name="Liechti N."/>
            <person name="Schurch N."/>
            <person name="Bruggmann R."/>
            <person name="Wittwer M."/>
        </authorList>
    </citation>
    <scope>NUCLEOTIDE SEQUENCE [LARGE SCALE GENOMIC DNA]</scope>
    <source>
        <strain evidence="2 3">ATCC 30894</strain>
    </source>
</reference>
<dbReference type="AlphaFoldDB" id="A0A6A5B5U1"/>
<dbReference type="Proteomes" id="UP000444721">
    <property type="component" value="Unassembled WGS sequence"/>
</dbReference>
<dbReference type="Pfam" id="PF15669">
    <property type="entry name" value="CCDC24"/>
    <property type="match status" value="1"/>
</dbReference>
<evidence type="ECO:0000313" key="2">
    <source>
        <dbReference type="EMBL" id="KAF0973177.1"/>
    </source>
</evidence>
<accession>A0A6A5B5U1</accession>
<evidence type="ECO:0000256" key="1">
    <source>
        <dbReference type="SAM" id="MobiDB-lite"/>
    </source>
</evidence>
<evidence type="ECO:0000313" key="3">
    <source>
        <dbReference type="Proteomes" id="UP000444721"/>
    </source>
</evidence>
<dbReference type="PANTHER" id="PTHR28601:SF1">
    <property type="entry name" value="COILED-COIL DOMAIN-CONTAINING PROTEIN 24"/>
    <property type="match status" value="1"/>
</dbReference>
<dbReference type="RefSeq" id="XP_044557890.1">
    <property type="nucleotide sequence ID" value="XM_044712231.1"/>
</dbReference>
<protein>
    <submittedName>
        <fullName evidence="2">Uncharacterized protein</fullName>
    </submittedName>
</protein>
<dbReference type="EMBL" id="VFQX01000061">
    <property type="protein sequence ID" value="KAF0973177.1"/>
    <property type="molecule type" value="Genomic_DNA"/>
</dbReference>
<comment type="caution">
    <text evidence="2">The sequence shown here is derived from an EMBL/GenBank/DDBJ whole genome shotgun (WGS) entry which is preliminary data.</text>
</comment>
<dbReference type="VEuPathDB" id="AmoebaDB:FDP41_008384"/>
<feature type="compositionally biased region" description="Low complexity" evidence="1">
    <location>
        <begin position="295"/>
        <end position="318"/>
    </location>
</feature>
<dbReference type="PANTHER" id="PTHR28601">
    <property type="entry name" value="COILED-COIL DOMAIN-CONTAINING PROTEIN 24"/>
    <property type="match status" value="1"/>
</dbReference>
<dbReference type="OMA" id="HDICVES"/>
<feature type="compositionally biased region" description="Polar residues" evidence="1">
    <location>
        <begin position="278"/>
        <end position="287"/>
    </location>
</feature>